<organism evidence="3 4">
    <name type="scientific">Globodera rostochiensis</name>
    <name type="common">Golden nematode worm</name>
    <name type="synonym">Heterodera rostochiensis</name>
    <dbReference type="NCBI Taxonomy" id="31243"/>
    <lineage>
        <taxon>Eukaryota</taxon>
        <taxon>Metazoa</taxon>
        <taxon>Ecdysozoa</taxon>
        <taxon>Nematoda</taxon>
        <taxon>Chromadorea</taxon>
        <taxon>Rhabditida</taxon>
        <taxon>Tylenchina</taxon>
        <taxon>Tylenchomorpha</taxon>
        <taxon>Tylenchoidea</taxon>
        <taxon>Heteroderidae</taxon>
        <taxon>Heteroderinae</taxon>
        <taxon>Globodera</taxon>
    </lineage>
</organism>
<dbReference type="WBParaSite" id="Gr19_v10_g15843.t1">
    <property type="protein sequence ID" value="Gr19_v10_g15843.t1"/>
    <property type="gene ID" value="Gr19_v10_g15843"/>
</dbReference>
<keyword evidence="1" id="KW-0472">Membrane</keyword>
<accession>A0A914HBL0</accession>
<sequence length="450" mass="52396">MALSNSSNEWFFALFLGAVLFLLPLIDAEQPKRDARFVLRPNSSRTIRQRLSRDTILPCEFMSNSSIADGVEWWYRGFGHVLIGSFDPRGLVAQTNWTRDGAYKVLDNGTLLIRDARRALVERYYCVVFPELLVYEIYFRLDFSFWYAREPGSLFFGSCIVAVVFCAASFLLNIVWIICRHIILWWIKRTERMSRVRALIVALEKYRHKQMESLHETYNRRVSAIRDNYHSQVDQLRHSYTDSADRFRDYRQAQMDNVQQHLDSIRDNYCQQINRLREFGSRRVEQIWEGYDRSITALRTFTMEQRLRMLNQYQVKQRYVNKLLEAIAVETNVEIISRKEAAIREALGEEDHHTWLYPPPSSSCVSITRSASYYSLPEFSLGEEDWDVTMKGPVEGKAGAGVEEDSQWQCTTLTASARMTRVRFAEESTSLHGAAVVGGREMLEEDNADS</sequence>
<protein>
    <submittedName>
        <fullName evidence="4">Ig-like domain-containing protein</fullName>
    </submittedName>
</protein>
<keyword evidence="3" id="KW-1185">Reference proteome</keyword>
<reference evidence="4" key="1">
    <citation type="submission" date="2022-11" db="UniProtKB">
        <authorList>
            <consortium name="WormBaseParasite"/>
        </authorList>
    </citation>
    <scope>IDENTIFICATION</scope>
</reference>
<evidence type="ECO:0000313" key="4">
    <source>
        <dbReference type="WBParaSite" id="Gr19_v10_g15843.t1"/>
    </source>
</evidence>
<evidence type="ECO:0000256" key="1">
    <source>
        <dbReference type="SAM" id="Phobius"/>
    </source>
</evidence>
<feature type="signal peptide" evidence="2">
    <location>
        <begin position="1"/>
        <end position="28"/>
    </location>
</feature>
<dbReference type="Proteomes" id="UP000887572">
    <property type="component" value="Unplaced"/>
</dbReference>
<feature type="transmembrane region" description="Helical" evidence="1">
    <location>
        <begin position="154"/>
        <end position="187"/>
    </location>
</feature>
<feature type="chain" id="PRO_5038054175" evidence="2">
    <location>
        <begin position="29"/>
        <end position="450"/>
    </location>
</feature>
<dbReference type="AlphaFoldDB" id="A0A914HBL0"/>
<proteinExistence type="predicted"/>
<keyword evidence="1" id="KW-0812">Transmembrane</keyword>
<keyword evidence="2" id="KW-0732">Signal</keyword>
<evidence type="ECO:0000256" key="2">
    <source>
        <dbReference type="SAM" id="SignalP"/>
    </source>
</evidence>
<name>A0A914HBL0_GLORO</name>
<keyword evidence="1" id="KW-1133">Transmembrane helix</keyword>
<evidence type="ECO:0000313" key="3">
    <source>
        <dbReference type="Proteomes" id="UP000887572"/>
    </source>
</evidence>